<dbReference type="EMBL" id="CP015878">
    <property type="protein sequence ID" value="ANI16678.1"/>
    <property type="molecule type" value="Genomic_DNA"/>
</dbReference>
<keyword evidence="3" id="KW-0067">ATP-binding</keyword>
<protein>
    <submittedName>
        <fullName evidence="3">ATP-binding protein</fullName>
    </submittedName>
</protein>
<proteinExistence type="predicted"/>
<dbReference type="Pfam" id="PF01695">
    <property type="entry name" value="IstB_IS21"/>
    <property type="match status" value="1"/>
</dbReference>
<evidence type="ECO:0000313" key="4">
    <source>
        <dbReference type="Proteomes" id="UP000077748"/>
    </source>
</evidence>
<dbReference type="RefSeq" id="WP_043312892.1">
    <property type="nucleotide sequence ID" value="NZ_CP015878.1"/>
</dbReference>
<dbReference type="PANTHER" id="PTHR30050">
    <property type="entry name" value="CHROMOSOMAL REPLICATION INITIATOR PROTEIN DNAA"/>
    <property type="match status" value="1"/>
</dbReference>
<dbReference type="InterPro" id="IPR002611">
    <property type="entry name" value="IstB_ATP-bd"/>
</dbReference>
<name>A0A1A9KGN0_9PSED</name>
<dbReference type="SMART" id="SM00382">
    <property type="entry name" value="AAA"/>
    <property type="match status" value="1"/>
</dbReference>
<evidence type="ECO:0000313" key="3">
    <source>
        <dbReference type="EMBL" id="ANI16678.1"/>
    </source>
</evidence>
<feature type="domain" description="AAA+ ATPase" evidence="1">
    <location>
        <begin position="123"/>
        <end position="256"/>
    </location>
</feature>
<dbReference type="EMBL" id="CP015878">
    <property type="protein sequence ID" value="ANI14459.1"/>
    <property type="molecule type" value="Genomic_DNA"/>
</dbReference>
<dbReference type="InterPro" id="IPR027417">
    <property type="entry name" value="P-loop_NTPase"/>
</dbReference>
<dbReference type="AlphaFoldDB" id="A0A1A9KGN0"/>
<organism evidence="3 4">
    <name type="scientific">Pseudomonas citronellolis</name>
    <dbReference type="NCBI Taxonomy" id="53408"/>
    <lineage>
        <taxon>Bacteria</taxon>
        <taxon>Pseudomonadati</taxon>
        <taxon>Pseudomonadota</taxon>
        <taxon>Gammaproteobacteria</taxon>
        <taxon>Pseudomonadales</taxon>
        <taxon>Pseudomonadaceae</taxon>
        <taxon>Pseudomonas</taxon>
    </lineage>
</organism>
<dbReference type="CDD" id="cd00009">
    <property type="entry name" value="AAA"/>
    <property type="match status" value="1"/>
</dbReference>
<dbReference type="SUPFAM" id="SSF52540">
    <property type="entry name" value="P-loop containing nucleoside triphosphate hydrolases"/>
    <property type="match status" value="1"/>
</dbReference>
<dbReference type="Proteomes" id="UP000077748">
    <property type="component" value="Chromosome"/>
</dbReference>
<keyword evidence="3" id="KW-0547">Nucleotide-binding</keyword>
<evidence type="ECO:0000259" key="1">
    <source>
        <dbReference type="SMART" id="SM00382"/>
    </source>
</evidence>
<dbReference type="GO" id="GO:0006260">
    <property type="term" value="P:DNA replication"/>
    <property type="evidence" value="ECO:0007669"/>
    <property type="project" value="TreeGrafter"/>
</dbReference>
<dbReference type="GO" id="GO:0005524">
    <property type="term" value="F:ATP binding"/>
    <property type="evidence" value="ECO:0007669"/>
    <property type="project" value="UniProtKB-KW"/>
</dbReference>
<evidence type="ECO:0000313" key="2">
    <source>
        <dbReference type="EMBL" id="ANI14459.1"/>
    </source>
</evidence>
<dbReference type="InterPro" id="IPR003593">
    <property type="entry name" value="AAA+_ATPase"/>
</dbReference>
<accession>A0A1A9KGN0</accession>
<sequence>MASNALNLEVGDLERRFGVVSKSPAKCDKHGEYAAVVHRNSDKPSGCPACAQEIADEKLRDEQAELWRKIEREKMERRLAGVLIPPRFHGRSFDTYIATNAGQRKALKVCREYAENFEANARDGRCLLLLGKPGTGKTHLANAIAGHVVCHSRSVTAAYRTVSSILQFIKGSFDRESGYSESQAFEALCEPSLLIVDEVGATKPTEFELTTLFSVIDGRYQNLLPTIIVSNLMPNELPAALGERCVDRLRENGGIALVFDWPSKRSEAGHD</sequence>
<dbReference type="PANTHER" id="PTHR30050:SF4">
    <property type="entry name" value="ATP-BINDING PROTEIN RV3427C IN INSERTION SEQUENCE-RELATED"/>
    <property type="match status" value="1"/>
</dbReference>
<dbReference type="Gene3D" id="3.40.50.300">
    <property type="entry name" value="P-loop containing nucleotide triphosphate hydrolases"/>
    <property type="match status" value="1"/>
</dbReference>
<gene>
    <name evidence="2" type="ORF">A9C11_10895</name>
    <name evidence="3" type="ORF">A9C11_23115</name>
</gene>
<reference evidence="3 4" key="1">
    <citation type="submission" date="2016-05" db="EMBL/GenBank/DDBJ databases">
        <title>Genome Sequence of Pseudomonas citronellolis Strain SJTE-3, an Estrogens and Persistent Organic Pollutants degradation strain.</title>
        <authorList>
            <person name="Liang R."/>
        </authorList>
    </citation>
    <scope>NUCLEOTIDE SEQUENCE [LARGE SCALE GENOMIC DNA]</scope>
    <source>
        <strain evidence="3 4">SJTE-3</strain>
    </source>
</reference>